<keyword evidence="2 5" id="KW-0812">Transmembrane</keyword>
<protein>
    <recommendedName>
        <fullName evidence="5">Probable membrane transporter protein</fullName>
    </recommendedName>
</protein>
<dbReference type="EMBL" id="FUWV01000004">
    <property type="protein sequence ID" value="SJZ54884.1"/>
    <property type="molecule type" value="Genomic_DNA"/>
</dbReference>
<feature type="transmembrane region" description="Helical" evidence="5">
    <location>
        <begin position="75"/>
        <end position="97"/>
    </location>
</feature>
<dbReference type="AlphaFoldDB" id="A0A1T4LKC6"/>
<dbReference type="RefSeq" id="WP_087678459.1">
    <property type="nucleotide sequence ID" value="NZ_FUWV01000004.1"/>
</dbReference>
<dbReference type="GO" id="GO:0005886">
    <property type="term" value="C:plasma membrane"/>
    <property type="evidence" value="ECO:0007669"/>
    <property type="project" value="UniProtKB-SubCell"/>
</dbReference>
<dbReference type="PANTHER" id="PTHR43483:SF3">
    <property type="entry name" value="MEMBRANE TRANSPORTER PROTEIN HI_0806-RELATED"/>
    <property type="match status" value="1"/>
</dbReference>
<evidence type="ECO:0000256" key="1">
    <source>
        <dbReference type="ARBA" id="ARBA00004141"/>
    </source>
</evidence>
<dbReference type="InterPro" id="IPR002781">
    <property type="entry name" value="TM_pro_TauE-like"/>
</dbReference>
<reference evidence="6 7" key="1">
    <citation type="submission" date="2017-02" db="EMBL/GenBank/DDBJ databases">
        <authorList>
            <person name="Peterson S.W."/>
        </authorList>
    </citation>
    <scope>NUCLEOTIDE SEQUENCE [LARGE SCALE GENOMIC DNA]</scope>
    <source>
        <strain evidence="6 7">DSM 15102</strain>
    </source>
</reference>
<comment type="similarity">
    <text evidence="5">Belongs to the 4-toluene sulfonate uptake permease (TSUP) (TC 2.A.102) family.</text>
</comment>
<evidence type="ECO:0000313" key="6">
    <source>
        <dbReference type="EMBL" id="SJZ54884.1"/>
    </source>
</evidence>
<dbReference type="Proteomes" id="UP000196365">
    <property type="component" value="Unassembled WGS sequence"/>
</dbReference>
<organism evidence="6 7">
    <name type="scientific">Garciella nitratireducens DSM 15102</name>
    <dbReference type="NCBI Taxonomy" id="1121911"/>
    <lineage>
        <taxon>Bacteria</taxon>
        <taxon>Bacillati</taxon>
        <taxon>Bacillota</taxon>
        <taxon>Clostridia</taxon>
        <taxon>Eubacteriales</taxon>
        <taxon>Eubacteriaceae</taxon>
        <taxon>Garciella</taxon>
    </lineage>
</organism>
<dbReference type="Pfam" id="PF01925">
    <property type="entry name" value="TauE"/>
    <property type="match status" value="2"/>
</dbReference>
<keyword evidence="5" id="KW-1003">Cell membrane</keyword>
<feature type="transmembrane region" description="Helical" evidence="5">
    <location>
        <begin position="264"/>
        <end position="285"/>
    </location>
</feature>
<keyword evidence="3 5" id="KW-1133">Transmembrane helix</keyword>
<evidence type="ECO:0000256" key="5">
    <source>
        <dbReference type="RuleBase" id="RU363041"/>
    </source>
</evidence>
<name>A0A1T4LKC6_9FIRM</name>
<gene>
    <name evidence="6" type="ORF">SAMN02745973_01001</name>
</gene>
<sequence>MVNVVLGILGLFAAAFAVVFGKDLATNKDKLEPQTSFAKSTGIGFIVNFFDTLGIGSFAPTTALLRAFKQVEDRFIPGTLNVSCTIPVILEAFLFITSVKVEIITLVCMLAAAVIGAIIGAGIVSKLPEKTIQLIMGIALLATAFLMLAKQSGWIAGLGTGTAIGLSGGKLIIAIVGNFILGALMTAGIGLYAPCMALVYMLGMSPKVAFPIMMGSCAFLMPAASIRFVKEQAYNKKASLGITIGGIIGVLIAVYLVTSLPLDILTWLIIIVVTYTSITLLKAAIKSGENIENN</sequence>
<dbReference type="OrthoDB" id="357960at2"/>
<feature type="transmembrane region" description="Helical" evidence="5">
    <location>
        <begin position="103"/>
        <end position="124"/>
    </location>
</feature>
<evidence type="ECO:0000313" key="7">
    <source>
        <dbReference type="Proteomes" id="UP000196365"/>
    </source>
</evidence>
<dbReference type="PANTHER" id="PTHR43483">
    <property type="entry name" value="MEMBRANE TRANSPORTER PROTEIN HI_0806-RELATED"/>
    <property type="match status" value="1"/>
</dbReference>
<keyword evidence="4 5" id="KW-0472">Membrane</keyword>
<evidence type="ECO:0000256" key="2">
    <source>
        <dbReference type="ARBA" id="ARBA00022692"/>
    </source>
</evidence>
<comment type="subcellular location">
    <subcellularLocation>
        <location evidence="5">Cell membrane</location>
        <topology evidence="5">Multi-pass membrane protein</topology>
    </subcellularLocation>
    <subcellularLocation>
        <location evidence="1">Membrane</location>
        <topology evidence="1">Multi-pass membrane protein</topology>
    </subcellularLocation>
</comment>
<feature type="transmembrane region" description="Helical" evidence="5">
    <location>
        <begin position="208"/>
        <end position="226"/>
    </location>
</feature>
<feature type="transmembrane region" description="Helical" evidence="5">
    <location>
        <begin position="180"/>
        <end position="202"/>
    </location>
</feature>
<evidence type="ECO:0000256" key="3">
    <source>
        <dbReference type="ARBA" id="ARBA00022989"/>
    </source>
</evidence>
<evidence type="ECO:0000256" key="4">
    <source>
        <dbReference type="ARBA" id="ARBA00023136"/>
    </source>
</evidence>
<proteinExistence type="inferred from homology"/>
<feature type="transmembrane region" description="Helical" evidence="5">
    <location>
        <begin position="45"/>
        <end position="68"/>
    </location>
</feature>
<keyword evidence="7" id="KW-1185">Reference proteome</keyword>
<feature type="transmembrane region" description="Helical" evidence="5">
    <location>
        <begin position="238"/>
        <end position="258"/>
    </location>
</feature>
<feature type="transmembrane region" description="Helical" evidence="5">
    <location>
        <begin position="131"/>
        <end position="148"/>
    </location>
</feature>
<accession>A0A1T4LKC6</accession>